<organism evidence="1 2">
    <name type="scientific">Thiothrix lacustris</name>
    <dbReference type="NCBI Taxonomy" id="525917"/>
    <lineage>
        <taxon>Bacteria</taxon>
        <taxon>Pseudomonadati</taxon>
        <taxon>Pseudomonadota</taxon>
        <taxon>Gammaproteobacteria</taxon>
        <taxon>Thiotrichales</taxon>
        <taxon>Thiotrichaceae</taxon>
        <taxon>Thiothrix</taxon>
    </lineage>
</organism>
<dbReference type="InterPro" id="IPR023198">
    <property type="entry name" value="PGP-like_dom2"/>
</dbReference>
<dbReference type="InterPro" id="IPR023214">
    <property type="entry name" value="HAD_sf"/>
</dbReference>
<dbReference type="Gene3D" id="3.40.50.1000">
    <property type="entry name" value="HAD superfamily/HAD-like"/>
    <property type="match status" value="1"/>
</dbReference>
<gene>
    <name evidence="1" type="ORF">RCF98_02510</name>
</gene>
<dbReference type="InterPro" id="IPR041492">
    <property type="entry name" value="HAD_2"/>
</dbReference>
<dbReference type="SFLD" id="SFLDG01129">
    <property type="entry name" value="C1.5:_HAD__Beta-PGM__Phosphata"/>
    <property type="match status" value="1"/>
</dbReference>
<sequence>MTVRMKPYSLLIFDWDGTLMDSAAHITQCMRNAIAVVGAEPRTDAQIRHIIGLGLDEAIQHLYSNLSPSRIREIADEYRQEFLVRTTHGSELFSGARATLYTLAEQGYTLAVATGKSRRGLDKVLDETGLRELFPITRCADETRSKPHPQMLEEILTDCDTRKHDALMIGDSEYDLQMALNIGMDSLAVSYGVHGLEHLRQHQPRGHVDDVTHIPGWLAAQKGYT</sequence>
<dbReference type="GO" id="GO:0016787">
    <property type="term" value="F:hydrolase activity"/>
    <property type="evidence" value="ECO:0007669"/>
    <property type="project" value="UniProtKB-KW"/>
</dbReference>
<keyword evidence="2" id="KW-1185">Reference proteome</keyword>
<protein>
    <submittedName>
        <fullName evidence="1">HAD-IA family hydrolase</fullName>
    </submittedName>
</protein>
<dbReference type="Gene3D" id="1.10.150.240">
    <property type="entry name" value="Putative phosphatase, domain 2"/>
    <property type="match status" value="1"/>
</dbReference>
<dbReference type="PANTHER" id="PTHR43434:SF24">
    <property type="entry name" value="HYDROLASE-RELATED"/>
    <property type="match status" value="1"/>
</dbReference>
<dbReference type="Proteomes" id="UP001236657">
    <property type="component" value="Chromosome"/>
</dbReference>
<dbReference type="SFLD" id="SFLDG01135">
    <property type="entry name" value="C1.5.6:_HAD__Beta-PGM__Phospha"/>
    <property type="match status" value="1"/>
</dbReference>
<name>A0ABY9MV45_9GAMM</name>
<dbReference type="PANTHER" id="PTHR43434">
    <property type="entry name" value="PHOSPHOGLYCOLATE PHOSPHATASE"/>
    <property type="match status" value="1"/>
</dbReference>
<evidence type="ECO:0000313" key="1">
    <source>
        <dbReference type="EMBL" id="WML91235.1"/>
    </source>
</evidence>
<dbReference type="InterPro" id="IPR006439">
    <property type="entry name" value="HAD-SF_hydro_IA"/>
</dbReference>
<dbReference type="RefSeq" id="WP_308895957.1">
    <property type="nucleotide sequence ID" value="NZ_CP133218.1"/>
</dbReference>
<dbReference type="NCBIfam" id="TIGR01549">
    <property type="entry name" value="HAD-SF-IA-v1"/>
    <property type="match status" value="1"/>
</dbReference>
<accession>A0ABY9MV45</accession>
<evidence type="ECO:0000313" key="2">
    <source>
        <dbReference type="Proteomes" id="UP001236657"/>
    </source>
</evidence>
<dbReference type="EMBL" id="CP133218">
    <property type="protein sequence ID" value="WML91235.1"/>
    <property type="molecule type" value="Genomic_DNA"/>
</dbReference>
<reference evidence="1 2" key="1">
    <citation type="submission" date="2023-08" db="EMBL/GenBank/DDBJ databases">
        <title>New molecular markers tilS and rpoB for phylogenetic and monitoring studies of the genus Thiothrix biodiversity.</title>
        <authorList>
            <person name="Ravin N.V."/>
            <person name="Smolyakov D."/>
            <person name="Markov N.D."/>
            <person name="Beletsky A.V."/>
            <person name="Mardanov A.V."/>
            <person name="Rudenko T.S."/>
            <person name="Grabovich M.Y."/>
        </authorList>
    </citation>
    <scope>NUCLEOTIDE SEQUENCE [LARGE SCALE GENOMIC DNA]</scope>
    <source>
        <strain evidence="1 2">MK1</strain>
    </source>
</reference>
<proteinExistence type="predicted"/>
<dbReference type="InterPro" id="IPR050155">
    <property type="entry name" value="HAD-like_hydrolase_sf"/>
</dbReference>
<dbReference type="SUPFAM" id="SSF56784">
    <property type="entry name" value="HAD-like"/>
    <property type="match status" value="1"/>
</dbReference>
<dbReference type="SFLD" id="SFLDS00003">
    <property type="entry name" value="Haloacid_Dehalogenase"/>
    <property type="match status" value="1"/>
</dbReference>
<dbReference type="InterPro" id="IPR036412">
    <property type="entry name" value="HAD-like_sf"/>
</dbReference>
<keyword evidence="1" id="KW-0378">Hydrolase</keyword>
<dbReference type="Pfam" id="PF13419">
    <property type="entry name" value="HAD_2"/>
    <property type="match status" value="1"/>
</dbReference>